<comment type="caution">
    <text evidence="1">The sequence shown here is derived from an EMBL/GenBank/DDBJ whole genome shotgun (WGS) entry which is preliminary data.</text>
</comment>
<dbReference type="SUPFAM" id="SSF101386">
    <property type="entry name" value="all-alpha NTP pyrophosphatases"/>
    <property type="match status" value="1"/>
</dbReference>
<dbReference type="AlphaFoldDB" id="A0A4R8LDN4"/>
<sequence length="121" mass="13744">MPADTMTLDDLHKELLAFRDARDWRQFHTLRNLIVSASIEAGELLETVQWKTDDEIDALVADPAQRKHLEHECADVLMYLMLIADKAGFDLVEAAADKLKLNETRYPVEKAKGKSTKYSAL</sequence>
<dbReference type="CDD" id="cd11537">
    <property type="entry name" value="NTP-PPase_RS21-C6_like"/>
    <property type="match status" value="1"/>
</dbReference>
<dbReference type="GO" id="GO:0009143">
    <property type="term" value="P:nucleoside triphosphate catabolic process"/>
    <property type="evidence" value="ECO:0007669"/>
    <property type="project" value="InterPro"/>
</dbReference>
<keyword evidence="2" id="KW-1185">Reference proteome</keyword>
<dbReference type="InterPro" id="IPR052555">
    <property type="entry name" value="dCTP_Pyrophosphatase"/>
</dbReference>
<reference evidence="1 2" key="1">
    <citation type="submission" date="2019-03" db="EMBL/GenBank/DDBJ databases">
        <title>Genomic Encyclopedia of Type Strains, Phase III (KMG-III): the genomes of soil and plant-associated and newly described type strains.</title>
        <authorList>
            <person name="Whitman W."/>
        </authorList>
    </citation>
    <scope>NUCLEOTIDE SEQUENCE [LARGE SCALE GENOMIC DNA]</scope>
    <source>
        <strain evidence="1 2">LMG 29544</strain>
    </source>
</reference>
<evidence type="ECO:0000313" key="1">
    <source>
        <dbReference type="EMBL" id="TDY40210.1"/>
    </source>
</evidence>
<dbReference type="Gene3D" id="1.10.287.1080">
    <property type="entry name" value="MazG-like"/>
    <property type="match status" value="1"/>
</dbReference>
<protein>
    <submittedName>
        <fullName evidence="1">NTP pyrophosphatase (Non-canonical NTP hydrolase)</fullName>
    </submittedName>
</protein>
<dbReference type="PANTHER" id="PTHR46523">
    <property type="entry name" value="DCTP PYROPHOSPHATASE 1"/>
    <property type="match status" value="1"/>
</dbReference>
<dbReference type="Pfam" id="PF12643">
    <property type="entry name" value="MazG-like"/>
    <property type="match status" value="1"/>
</dbReference>
<accession>A0A4R8LDN4</accession>
<organism evidence="1 2">
    <name type="scientific">Paraburkholderia rhizosphaerae</name>
    <dbReference type="NCBI Taxonomy" id="480658"/>
    <lineage>
        <taxon>Bacteria</taxon>
        <taxon>Pseudomonadati</taxon>
        <taxon>Pseudomonadota</taxon>
        <taxon>Betaproteobacteria</taxon>
        <taxon>Burkholderiales</taxon>
        <taxon>Burkholderiaceae</taxon>
        <taxon>Paraburkholderia</taxon>
    </lineage>
</organism>
<name>A0A4R8LDN4_9BURK</name>
<dbReference type="PANTHER" id="PTHR46523:SF1">
    <property type="entry name" value="DCTP PYROPHOSPHATASE 1"/>
    <property type="match status" value="1"/>
</dbReference>
<gene>
    <name evidence="1" type="ORF">BX592_12792</name>
</gene>
<dbReference type="EMBL" id="SORE01000027">
    <property type="protein sequence ID" value="TDY40210.1"/>
    <property type="molecule type" value="Genomic_DNA"/>
</dbReference>
<dbReference type="PIRSF" id="PIRSF029826">
    <property type="entry name" value="UCP029826_pph"/>
    <property type="match status" value="1"/>
</dbReference>
<dbReference type="InterPro" id="IPR025984">
    <property type="entry name" value="DCTPP"/>
</dbReference>
<proteinExistence type="predicted"/>
<evidence type="ECO:0000313" key="2">
    <source>
        <dbReference type="Proteomes" id="UP000295509"/>
    </source>
</evidence>
<dbReference type="Proteomes" id="UP000295509">
    <property type="component" value="Unassembled WGS sequence"/>
</dbReference>
<keyword evidence="1" id="KW-0378">Hydrolase</keyword>
<dbReference type="GO" id="GO:0047429">
    <property type="term" value="F:nucleoside triphosphate diphosphatase activity"/>
    <property type="evidence" value="ECO:0007669"/>
    <property type="project" value="InterPro"/>
</dbReference>